<organism evidence="1 2">
    <name type="scientific">Hyaloscypha hepaticicola</name>
    <dbReference type="NCBI Taxonomy" id="2082293"/>
    <lineage>
        <taxon>Eukaryota</taxon>
        <taxon>Fungi</taxon>
        <taxon>Dikarya</taxon>
        <taxon>Ascomycota</taxon>
        <taxon>Pezizomycotina</taxon>
        <taxon>Leotiomycetes</taxon>
        <taxon>Helotiales</taxon>
        <taxon>Hyaloscyphaceae</taxon>
        <taxon>Hyaloscypha</taxon>
    </lineage>
</organism>
<keyword evidence="2" id="KW-1185">Reference proteome</keyword>
<accession>A0A2J6PSA9</accession>
<name>A0A2J6PSA9_9HELO</name>
<sequence>MRLLNSSKLTLHEFFGSNIPKYAILSHRWEDEEVTFQDMRDEKGPGMAGSGWSTSQRL</sequence>
<dbReference type="PANTHER" id="PTHR10622">
    <property type="entry name" value="HET DOMAIN-CONTAINING PROTEIN"/>
    <property type="match status" value="1"/>
</dbReference>
<evidence type="ECO:0000313" key="2">
    <source>
        <dbReference type="Proteomes" id="UP000235672"/>
    </source>
</evidence>
<protein>
    <submittedName>
        <fullName evidence="1">Uncharacterized protein</fullName>
    </submittedName>
</protein>
<evidence type="ECO:0000313" key="1">
    <source>
        <dbReference type="EMBL" id="PMD16891.1"/>
    </source>
</evidence>
<dbReference type="OrthoDB" id="3432186at2759"/>
<gene>
    <name evidence="1" type="ORF">NA56DRAFT_649170</name>
</gene>
<proteinExistence type="predicted"/>
<dbReference type="EMBL" id="KZ613503">
    <property type="protein sequence ID" value="PMD16891.1"/>
    <property type="molecule type" value="Genomic_DNA"/>
</dbReference>
<dbReference type="AlphaFoldDB" id="A0A2J6PSA9"/>
<dbReference type="PANTHER" id="PTHR10622:SF10">
    <property type="entry name" value="HET DOMAIN-CONTAINING PROTEIN"/>
    <property type="match status" value="1"/>
</dbReference>
<dbReference type="Proteomes" id="UP000235672">
    <property type="component" value="Unassembled WGS sequence"/>
</dbReference>
<reference evidence="1 2" key="1">
    <citation type="submission" date="2016-05" db="EMBL/GenBank/DDBJ databases">
        <title>A degradative enzymes factory behind the ericoid mycorrhizal symbiosis.</title>
        <authorList>
            <consortium name="DOE Joint Genome Institute"/>
            <person name="Martino E."/>
            <person name="Morin E."/>
            <person name="Grelet G."/>
            <person name="Kuo A."/>
            <person name="Kohler A."/>
            <person name="Daghino S."/>
            <person name="Barry K."/>
            <person name="Choi C."/>
            <person name="Cichocki N."/>
            <person name="Clum A."/>
            <person name="Copeland A."/>
            <person name="Hainaut M."/>
            <person name="Haridas S."/>
            <person name="Labutti K."/>
            <person name="Lindquist E."/>
            <person name="Lipzen A."/>
            <person name="Khouja H.-R."/>
            <person name="Murat C."/>
            <person name="Ohm R."/>
            <person name="Olson A."/>
            <person name="Spatafora J."/>
            <person name="Veneault-Fourrey C."/>
            <person name="Henrissat B."/>
            <person name="Grigoriev I."/>
            <person name="Martin F."/>
            <person name="Perotto S."/>
        </authorList>
    </citation>
    <scope>NUCLEOTIDE SEQUENCE [LARGE SCALE GENOMIC DNA]</scope>
    <source>
        <strain evidence="1 2">UAMH 7357</strain>
    </source>
</reference>